<evidence type="ECO:0000313" key="2">
    <source>
        <dbReference type="Proteomes" id="UP000245626"/>
    </source>
</evidence>
<sequence length="274" mass="31112">MSFPTATRVVATLNGSSKVASSSRTTLQGLAGLQRQGHRQPQQQSRRNFSYTHTHRQAPIPAATMPSSQASTGNPIPKDQLSQLRQYPNHPLLQFFQTVPTEVPRDMIKDPHFQLPRNARPYDPRAKDTDRMLVDLPASVSVEDLGRDNTSRSWLASELRTKSSADLHTLWYVLLMERNRLATTWEELGRVGARQASKIWSQNLSYKNHRVRKSMARIKLVLNERRLALIEAQQQVRSVGDESVELQAQEPTSNLFEDPSLLQEQDVVRSVNKV</sequence>
<keyword evidence="2" id="KW-1185">Reference proteome</keyword>
<name>A0ACD0P5C8_9BASI</name>
<protein>
    <submittedName>
        <fullName evidence="1">Uncharacterized protein</fullName>
    </submittedName>
</protein>
<organism evidence="1 2">
    <name type="scientific">Violaceomyces palustris</name>
    <dbReference type="NCBI Taxonomy" id="1673888"/>
    <lineage>
        <taxon>Eukaryota</taxon>
        <taxon>Fungi</taxon>
        <taxon>Dikarya</taxon>
        <taxon>Basidiomycota</taxon>
        <taxon>Ustilaginomycotina</taxon>
        <taxon>Ustilaginomycetes</taxon>
        <taxon>Violaceomycetales</taxon>
        <taxon>Violaceomycetaceae</taxon>
        <taxon>Violaceomyces</taxon>
    </lineage>
</organism>
<accession>A0ACD0P5C8</accession>
<gene>
    <name evidence="1" type="ORF">IE53DRAFT_384242</name>
</gene>
<reference evidence="1 2" key="1">
    <citation type="journal article" date="2018" name="Mol. Biol. Evol.">
        <title>Broad Genomic Sampling Reveals a Smut Pathogenic Ancestry of the Fungal Clade Ustilaginomycotina.</title>
        <authorList>
            <person name="Kijpornyongpan T."/>
            <person name="Mondo S.J."/>
            <person name="Barry K."/>
            <person name="Sandor L."/>
            <person name="Lee J."/>
            <person name="Lipzen A."/>
            <person name="Pangilinan J."/>
            <person name="LaButti K."/>
            <person name="Hainaut M."/>
            <person name="Henrissat B."/>
            <person name="Grigoriev I.V."/>
            <person name="Spatafora J.W."/>
            <person name="Aime M.C."/>
        </authorList>
    </citation>
    <scope>NUCLEOTIDE SEQUENCE [LARGE SCALE GENOMIC DNA]</scope>
    <source>
        <strain evidence="1 2">SA 807</strain>
    </source>
</reference>
<dbReference type="EMBL" id="KZ819733">
    <property type="protein sequence ID" value="PWN53264.1"/>
    <property type="molecule type" value="Genomic_DNA"/>
</dbReference>
<evidence type="ECO:0000313" key="1">
    <source>
        <dbReference type="EMBL" id="PWN53264.1"/>
    </source>
</evidence>
<proteinExistence type="predicted"/>
<dbReference type="Proteomes" id="UP000245626">
    <property type="component" value="Unassembled WGS sequence"/>
</dbReference>